<protein>
    <submittedName>
        <fullName evidence="1">Uncharacterized protein</fullName>
    </submittedName>
</protein>
<dbReference type="AlphaFoldDB" id="A0A0F9GWD6"/>
<name>A0A0F9GWD6_9ZZZZ</name>
<reference evidence="1" key="1">
    <citation type="journal article" date="2015" name="Nature">
        <title>Complex archaea that bridge the gap between prokaryotes and eukaryotes.</title>
        <authorList>
            <person name="Spang A."/>
            <person name="Saw J.H."/>
            <person name="Jorgensen S.L."/>
            <person name="Zaremba-Niedzwiedzka K."/>
            <person name="Martijn J."/>
            <person name="Lind A.E."/>
            <person name="van Eijk R."/>
            <person name="Schleper C."/>
            <person name="Guy L."/>
            <person name="Ettema T.J."/>
        </authorList>
    </citation>
    <scope>NUCLEOTIDE SEQUENCE</scope>
</reference>
<organism evidence="1">
    <name type="scientific">marine sediment metagenome</name>
    <dbReference type="NCBI Taxonomy" id="412755"/>
    <lineage>
        <taxon>unclassified sequences</taxon>
        <taxon>metagenomes</taxon>
        <taxon>ecological metagenomes</taxon>
    </lineage>
</organism>
<dbReference type="EMBL" id="LAZR01018795">
    <property type="protein sequence ID" value="KKL94961.1"/>
    <property type="molecule type" value="Genomic_DNA"/>
</dbReference>
<proteinExistence type="predicted"/>
<accession>A0A0F9GWD6</accession>
<gene>
    <name evidence="1" type="ORF">LCGC14_1859370</name>
</gene>
<comment type="caution">
    <text evidence="1">The sequence shown here is derived from an EMBL/GenBank/DDBJ whole genome shotgun (WGS) entry which is preliminary data.</text>
</comment>
<sequence>MLCVVLALALMFVPFQEAETRTVGLRDMGSFTYDSSVSVAPDVDRLYGLVETILEFIEARCVPLPDPLGIQGNGCYIEPSQLELRVYVMAYADFEDMILERLDRNKPALAEEIRGDKSLIDGHTQHSITGPRLFFYQMPSDVIFVHEMMHVIYPFSDEKIAQQRQSHFLTSHEYKEWLRRNF</sequence>
<evidence type="ECO:0000313" key="1">
    <source>
        <dbReference type="EMBL" id="KKL94961.1"/>
    </source>
</evidence>